<proteinExistence type="predicted"/>
<sequence>MNSMKTTRVFRQPKGVEDEKELLESTIPKSTRDSTKWASIIFHEWQMGRQNQDAKLEHCSFAFDCNKVQNLDTSITQINGETLNFWLAKFIQEVCKPNGERYPGRTLYAIACGLNRHLQEECESEVEEKLFRERTGHRSNALLAYEKESSEQNRKVTKILGPPEVIVHDVIELEDDIPQLNSLRNSDSDLFDFDVPDEIVEILATMGLPGNNEITETSTSSATGSGATLSGGVFNNCSVYFGKM</sequence>
<evidence type="ECO:0000313" key="2">
    <source>
        <dbReference type="EMBL" id="CAB3987784.1"/>
    </source>
</evidence>
<comment type="caution">
    <text evidence="2">The sequence shown here is derived from an EMBL/GenBank/DDBJ whole genome shotgun (WGS) entry which is preliminary data.</text>
</comment>
<feature type="domain" description="QRICH1-like" evidence="1">
    <location>
        <begin position="41"/>
        <end position="121"/>
    </location>
</feature>
<keyword evidence="3" id="KW-1185">Reference proteome</keyword>
<organism evidence="2 3">
    <name type="scientific">Paramuricea clavata</name>
    <name type="common">Red gorgonian</name>
    <name type="synonym">Violescent sea-whip</name>
    <dbReference type="NCBI Taxonomy" id="317549"/>
    <lineage>
        <taxon>Eukaryota</taxon>
        <taxon>Metazoa</taxon>
        <taxon>Cnidaria</taxon>
        <taxon>Anthozoa</taxon>
        <taxon>Octocorallia</taxon>
        <taxon>Malacalcyonacea</taxon>
        <taxon>Plexauridae</taxon>
        <taxon>Paramuricea</taxon>
    </lineage>
</organism>
<evidence type="ECO:0000259" key="1">
    <source>
        <dbReference type="Pfam" id="PF25561"/>
    </source>
</evidence>
<gene>
    <name evidence="2" type="ORF">PACLA_8A071006</name>
</gene>
<protein>
    <recommendedName>
        <fullName evidence="1">QRICH1-like domain-containing protein</fullName>
    </recommendedName>
</protein>
<accession>A0A7D9HPN0</accession>
<dbReference type="Proteomes" id="UP001152795">
    <property type="component" value="Unassembled WGS sequence"/>
</dbReference>
<dbReference type="EMBL" id="CACRXK020001234">
    <property type="protein sequence ID" value="CAB3987784.1"/>
    <property type="molecule type" value="Genomic_DNA"/>
</dbReference>
<evidence type="ECO:0000313" key="3">
    <source>
        <dbReference type="Proteomes" id="UP001152795"/>
    </source>
</evidence>
<dbReference type="InterPro" id="IPR057926">
    <property type="entry name" value="QRICH1_dom"/>
</dbReference>
<name>A0A7D9HPN0_PARCT</name>
<reference evidence="2" key="1">
    <citation type="submission" date="2020-04" db="EMBL/GenBank/DDBJ databases">
        <authorList>
            <person name="Alioto T."/>
            <person name="Alioto T."/>
            <person name="Gomez Garrido J."/>
        </authorList>
    </citation>
    <scope>NUCLEOTIDE SEQUENCE</scope>
    <source>
        <strain evidence="2">A484AB</strain>
    </source>
</reference>
<dbReference type="Pfam" id="PF25561">
    <property type="entry name" value="QRICH1"/>
    <property type="match status" value="1"/>
</dbReference>
<dbReference type="AlphaFoldDB" id="A0A7D9HPN0"/>